<feature type="region of interest" description="Disordered" evidence="3">
    <location>
        <begin position="1"/>
        <end position="40"/>
    </location>
</feature>
<dbReference type="Pfam" id="PF00172">
    <property type="entry name" value="Zn_clus"/>
    <property type="match status" value="1"/>
</dbReference>
<dbReference type="InterPro" id="IPR021858">
    <property type="entry name" value="Fun_TF"/>
</dbReference>
<keyword evidence="2" id="KW-0539">Nucleus</keyword>
<dbReference type="GO" id="GO:0008270">
    <property type="term" value="F:zinc ion binding"/>
    <property type="evidence" value="ECO:0007669"/>
    <property type="project" value="InterPro"/>
</dbReference>
<feature type="compositionally biased region" description="Low complexity" evidence="3">
    <location>
        <begin position="127"/>
        <end position="143"/>
    </location>
</feature>
<dbReference type="InterPro" id="IPR036864">
    <property type="entry name" value="Zn2-C6_fun-type_DNA-bd_sf"/>
</dbReference>
<dbReference type="GO" id="GO:0005634">
    <property type="term" value="C:nucleus"/>
    <property type="evidence" value="ECO:0007669"/>
    <property type="project" value="UniProtKB-SubCell"/>
</dbReference>
<feature type="compositionally biased region" description="Low complexity" evidence="3">
    <location>
        <begin position="801"/>
        <end position="811"/>
    </location>
</feature>
<feature type="compositionally biased region" description="Polar residues" evidence="3">
    <location>
        <begin position="253"/>
        <end position="263"/>
    </location>
</feature>
<evidence type="ECO:0000259" key="4">
    <source>
        <dbReference type="PROSITE" id="PS50048"/>
    </source>
</evidence>
<dbReference type="Proteomes" id="UP000824998">
    <property type="component" value="Unassembled WGS sequence"/>
</dbReference>
<dbReference type="CDD" id="cd00067">
    <property type="entry name" value="GAL4"/>
    <property type="match status" value="1"/>
</dbReference>
<dbReference type="Gene3D" id="4.10.240.10">
    <property type="entry name" value="Zn(2)-C6 fungal-type DNA-binding domain"/>
    <property type="match status" value="1"/>
</dbReference>
<evidence type="ECO:0000313" key="5">
    <source>
        <dbReference type="EMBL" id="KAG9229751.1"/>
    </source>
</evidence>
<dbReference type="GO" id="GO:0000976">
    <property type="term" value="F:transcription cis-regulatory region binding"/>
    <property type="evidence" value="ECO:0007669"/>
    <property type="project" value="TreeGrafter"/>
</dbReference>
<comment type="caution">
    <text evidence="5">The sequence shown here is derived from an EMBL/GenBank/DDBJ whole genome shotgun (WGS) entry which is preliminary data.</text>
</comment>
<feature type="region of interest" description="Disordered" evidence="3">
    <location>
        <begin position="738"/>
        <end position="813"/>
    </location>
</feature>
<evidence type="ECO:0000256" key="2">
    <source>
        <dbReference type="ARBA" id="ARBA00023242"/>
    </source>
</evidence>
<dbReference type="PANTHER" id="PTHR37534:SF23">
    <property type="entry name" value="ZN(II)2CYS6 TRANSCRIPTION FACTOR (EUROFUNG)"/>
    <property type="match status" value="1"/>
</dbReference>
<dbReference type="GO" id="GO:0000981">
    <property type="term" value="F:DNA-binding transcription factor activity, RNA polymerase II-specific"/>
    <property type="evidence" value="ECO:0007669"/>
    <property type="project" value="InterPro"/>
</dbReference>
<feature type="region of interest" description="Disordered" evidence="3">
    <location>
        <begin position="103"/>
        <end position="175"/>
    </location>
</feature>
<dbReference type="Pfam" id="PF11951">
    <property type="entry name" value="Fungal_trans_2"/>
    <property type="match status" value="1"/>
</dbReference>
<comment type="subcellular location">
    <subcellularLocation>
        <location evidence="1">Nucleus</location>
    </subcellularLocation>
</comment>
<organism evidence="5 6">
    <name type="scientific">Amylocarpus encephaloides</name>
    <dbReference type="NCBI Taxonomy" id="45428"/>
    <lineage>
        <taxon>Eukaryota</taxon>
        <taxon>Fungi</taxon>
        <taxon>Dikarya</taxon>
        <taxon>Ascomycota</taxon>
        <taxon>Pezizomycotina</taxon>
        <taxon>Leotiomycetes</taxon>
        <taxon>Helotiales</taxon>
        <taxon>Helotiales incertae sedis</taxon>
        <taxon>Amylocarpus</taxon>
    </lineage>
</organism>
<dbReference type="PANTHER" id="PTHR37534">
    <property type="entry name" value="TRANSCRIPTIONAL ACTIVATOR PROTEIN UGA3"/>
    <property type="match status" value="1"/>
</dbReference>
<feature type="compositionally biased region" description="Polar residues" evidence="3">
    <location>
        <begin position="144"/>
        <end position="160"/>
    </location>
</feature>
<proteinExistence type="predicted"/>
<feature type="compositionally biased region" description="Polar residues" evidence="3">
    <location>
        <begin position="117"/>
        <end position="126"/>
    </location>
</feature>
<evidence type="ECO:0000313" key="6">
    <source>
        <dbReference type="Proteomes" id="UP000824998"/>
    </source>
</evidence>
<accession>A0A9P7YAJ2</accession>
<evidence type="ECO:0000256" key="1">
    <source>
        <dbReference type="ARBA" id="ARBA00004123"/>
    </source>
</evidence>
<name>A0A9P7YAJ2_9HELO</name>
<dbReference type="InterPro" id="IPR001138">
    <property type="entry name" value="Zn2Cys6_DnaBD"/>
</dbReference>
<dbReference type="AlphaFoldDB" id="A0A9P7YAJ2"/>
<dbReference type="PROSITE" id="PS50048">
    <property type="entry name" value="ZN2_CY6_FUNGAL_2"/>
    <property type="match status" value="1"/>
</dbReference>
<dbReference type="SMART" id="SM00066">
    <property type="entry name" value="GAL4"/>
    <property type="match status" value="1"/>
</dbReference>
<dbReference type="PROSITE" id="PS00463">
    <property type="entry name" value="ZN2_CY6_FUNGAL_1"/>
    <property type="match status" value="1"/>
</dbReference>
<feature type="region of interest" description="Disordered" evidence="3">
    <location>
        <begin position="253"/>
        <end position="325"/>
    </location>
</feature>
<feature type="compositionally biased region" description="Polar residues" evidence="3">
    <location>
        <begin position="280"/>
        <end position="289"/>
    </location>
</feature>
<dbReference type="GO" id="GO:0045944">
    <property type="term" value="P:positive regulation of transcription by RNA polymerase II"/>
    <property type="evidence" value="ECO:0007669"/>
    <property type="project" value="TreeGrafter"/>
</dbReference>
<gene>
    <name evidence="5" type="ORF">BJ875DRAFT_177734</name>
</gene>
<keyword evidence="6" id="KW-1185">Reference proteome</keyword>
<dbReference type="OrthoDB" id="5391043at2759"/>
<evidence type="ECO:0000256" key="3">
    <source>
        <dbReference type="SAM" id="MobiDB-lite"/>
    </source>
</evidence>
<dbReference type="EMBL" id="MU251734">
    <property type="protein sequence ID" value="KAG9229751.1"/>
    <property type="molecule type" value="Genomic_DNA"/>
</dbReference>
<feature type="domain" description="Zn(2)-C6 fungal-type" evidence="4">
    <location>
        <begin position="41"/>
        <end position="69"/>
    </location>
</feature>
<sequence length="1082" mass="120688">MEVSPELVDQVQGSDTQKPERPPPVEDPGSKSQGRRRTKTGCLTCRKRRIKCGEESPICHNCIKSRRMCEGYSKILKFKEPFNGYRTTPTAAASHSANARIAQLQGPPEPPIRTSKVKNSSKSQLKSGNTTPSLTVTTGTSSVDNTNRYAFQKSVTQDNYPQARRPSVAVVSTSDTVDRSHIPEASFNQVQIPHGVFNHQISPIKQEQVEKDAQVSVQSLPNWSAGSSSASFSAAQKRFQDANQQFPASSSATFYQSYPTPQDWTPPGRAASVSDHSMDQRNANVQARTHQPRIYPNEHGQRSTIHQDSQSARHEDSSYPQLIGSRDRISSLATRYMSREEEEEEDPFDPFDVSDEDTLMEEDDGFAWQEVSYSHHIQRNDLGIQVVGALLGPGQRFQDLHPRSITSFIDRPDMLATYAPSIQSSPLNDPMTARIFCHFVNVTGPCISMFERNPANPSLIFQGQPVPSSQHHIWTYTFPTLALQNPALLHAMLAMASLHIAKLQNGPVTASLKHYAISLRRVGKLLNLPSRRKQPATLAAAQLLAFYECWCADHQKWSNHVLGARQLVREIDFVGMTRQIKRIKYQRREEQRMMQHRAQSGDPNDYNDDGTRYQAYTDDVDENIIGRLMGTQLRYDEFGQVLEDHQPEDESPLSERDIEQYELQRDLFWWYCKQDAYQSVLGGGRLFMEYNLWSHCPPRAPIGRLHATYGTYDHLILLFGRLASFASKDLKRKRLAMKANGGWRPPEAMQARQQAQGPGPEPPTNRRTPPGGPPPMPGFSGMYPDVHDAEFPMGFAPQNTSGSASPHSSGSEEVDLAIQFAEAEEEWADIHDAFGILEQHFGEDFQALEPEFSTPIQTPFGPALQYRTYGIAGIWMNFYMALIVCHRAHPCMPPAAMMAAGIAARQTADYASRIARIALGIAPEARIMELVNPSVGAALIESTTALFVAGVQVQTLLQRATLIIHLHHIARLTGWQTALAIANGCETSWLKSAEFGSGPPHTRFDIDTLVSSPTSMTDARLDIWDTGRRIDRALAGRTQSQRVGMLNEGGRVHYALGVLGVESDFEGLEMGHDDDGIYIGKR</sequence>
<reference evidence="5" key="1">
    <citation type="journal article" date="2021" name="IMA Fungus">
        <title>Genomic characterization of three marine fungi, including Emericellopsis atlantica sp. nov. with signatures of a generalist lifestyle and marine biomass degradation.</title>
        <authorList>
            <person name="Hagestad O.C."/>
            <person name="Hou L."/>
            <person name="Andersen J.H."/>
            <person name="Hansen E.H."/>
            <person name="Altermark B."/>
            <person name="Li C."/>
            <person name="Kuhnert E."/>
            <person name="Cox R.J."/>
            <person name="Crous P.W."/>
            <person name="Spatafora J.W."/>
            <person name="Lail K."/>
            <person name="Amirebrahimi M."/>
            <person name="Lipzen A."/>
            <person name="Pangilinan J."/>
            <person name="Andreopoulos W."/>
            <person name="Hayes R.D."/>
            <person name="Ng V."/>
            <person name="Grigoriev I.V."/>
            <person name="Jackson S.A."/>
            <person name="Sutton T.D.S."/>
            <person name="Dobson A.D.W."/>
            <person name="Rama T."/>
        </authorList>
    </citation>
    <scope>NUCLEOTIDE SEQUENCE</scope>
    <source>
        <strain evidence="5">TRa018bII</strain>
    </source>
</reference>
<dbReference type="SUPFAM" id="SSF57701">
    <property type="entry name" value="Zn2/Cys6 DNA-binding domain"/>
    <property type="match status" value="1"/>
</dbReference>
<protein>
    <recommendedName>
        <fullName evidence="4">Zn(2)-C6 fungal-type domain-containing protein</fullName>
    </recommendedName>
</protein>